<dbReference type="InterPro" id="IPR006664">
    <property type="entry name" value="OMP_bac"/>
</dbReference>
<accession>A0A4Q0MFG0</accession>
<sequence length="707" mass="79641">MKRKIFLTVLFITSLIGWLAAQSSDKETPAMKKAISEYNSLRYLSAIHHLNAVLEKDTSNVKAIEMIAFSYRQVKNYDEALFWYEKLSHQKSLKADWVLYFAEALASKQQYEKSEQWYRKYLSMMPADKRASEFSRADLNSFTQNNGFWKVAYTNLNTAASEYSPLYYKDGLLFSSNRLRKSASGRVFPWDNTPYSNLYQVAKLKDVKDVDTDSMMRVAFKGSGKAYRFNNDDTEPTSNDSKTLGQYNPALFMDTLGLALNSSGLAKPLMGRVNTKYHEGPASAFPDGSLIFTRNNFYKGRQGKSKTGINKLKLYIASGSGLTTITEFPYNSDEYSVGHPALSTDGNILVFASDMPQGYGGTDLYYCVRSGAGQWTRPVNLGKQINTEGNEQFPYLAKDGTLFFASTGHAGLGGLDVFEVALKDMKPVHQPRNMGVPVNSSADDFGLVRSEDGKSGYFSSNRRGGDDIYHFSQASSRVRIEGTIKDARTKLPLGGSRLLMRHLDGTDTVRTDTKGQFSKDLAKERDYEITGQKLGYVSQMGFTTTVGITKDSVIRMDILLNKTESPQQYVISNCDSLKRVFSVQNIYYDLDRSEIRYDARPALDELVALMKKYPEITVITSSHCDSRASEEYNRNLSLRRGEAARSYLISRGISAFRVKVEYYGKTRLVNRCYPGVVCSEQDQQLNRRTEFDVILNGVNLTQLNCED</sequence>
<dbReference type="PANTHER" id="PTHR30329">
    <property type="entry name" value="STATOR ELEMENT OF FLAGELLAR MOTOR COMPLEX"/>
    <property type="match status" value="1"/>
</dbReference>
<dbReference type="InterPro" id="IPR011659">
    <property type="entry name" value="WD40"/>
</dbReference>
<keyword evidence="7" id="KW-0282">Flagellum</keyword>
<evidence type="ECO:0000256" key="4">
    <source>
        <dbReference type="PROSITE-ProRule" id="PRU00473"/>
    </source>
</evidence>
<name>A0A4Q0MFG0_9SPHI</name>
<evidence type="ECO:0000256" key="3">
    <source>
        <dbReference type="ARBA" id="ARBA00023237"/>
    </source>
</evidence>
<evidence type="ECO:0000313" key="7">
    <source>
        <dbReference type="EMBL" id="RXF72227.1"/>
    </source>
</evidence>
<evidence type="ECO:0000256" key="1">
    <source>
        <dbReference type="ARBA" id="ARBA00004442"/>
    </source>
</evidence>
<dbReference type="PRINTS" id="PR01021">
    <property type="entry name" value="OMPADOMAIN"/>
</dbReference>
<dbReference type="CDD" id="cd07185">
    <property type="entry name" value="OmpA_C-like"/>
    <property type="match status" value="1"/>
</dbReference>
<dbReference type="InterPro" id="IPR011042">
    <property type="entry name" value="6-blade_b-propeller_TolB-like"/>
</dbReference>
<keyword evidence="7" id="KW-0966">Cell projection</keyword>
<evidence type="ECO:0000313" key="8">
    <source>
        <dbReference type="Proteomes" id="UP000290848"/>
    </source>
</evidence>
<keyword evidence="3" id="KW-0998">Cell outer membrane</keyword>
<dbReference type="PROSITE" id="PS51123">
    <property type="entry name" value="OMPA_2"/>
    <property type="match status" value="1"/>
</dbReference>
<feature type="signal peptide" evidence="5">
    <location>
        <begin position="1"/>
        <end position="20"/>
    </location>
</feature>
<dbReference type="EMBL" id="RXOC01000001">
    <property type="protein sequence ID" value="RXF72227.1"/>
    <property type="molecule type" value="Genomic_DNA"/>
</dbReference>
<dbReference type="PANTHER" id="PTHR30329:SF21">
    <property type="entry name" value="LIPOPROTEIN YIAD-RELATED"/>
    <property type="match status" value="1"/>
</dbReference>
<evidence type="ECO:0000256" key="2">
    <source>
        <dbReference type="ARBA" id="ARBA00023136"/>
    </source>
</evidence>
<comment type="subcellular location">
    <subcellularLocation>
        <location evidence="1">Cell outer membrane</location>
    </subcellularLocation>
</comment>
<keyword evidence="5" id="KW-0732">Signal</keyword>
<evidence type="ECO:0000256" key="5">
    <source>
        <dbReference type="SAM" id="SignalP"/>
    </source>
</evidence>
<keyword evidence="2 4" id="KW-0472">Membrane</keyword>
<dbReference type="Proteomes" id="UP000290848">
    <property type="component" value="Unassembled WGS sequence"/>
</dbReference>
<dbReference type="InterPro" id="IPR036737">
    <property type="entry name" value="OmpA-like_sf"/>
</dbReference>
<organism evidence="7 8">
    <name type="scientific">Arcticibacter tournemirensis</name>
    <dbReference type="NCBI Taxonomy" id="699437"/>
    <lineage>
        <taxon>Bacteria</taxon>
        <taxon>Pseudomonadati</taxon>
        <taxon>Bacteroidota</taxon>
        <taxon>Sphingobacteriia</taxon>
        <taxon>Sphingobacteriales</taxon>
        <taxon>Sphingobacteriaceae</taxon>
        <taxon>Arcticibacter</taxon>
    </lineage>
</organism>
<dbReference type="SUPFAM" id="SSF103088">
    <property type="entry name" value="OmpA-like"/>
    <property type="match status" value="1"/>
</dbReference>
<dbReference type="SUPFAM" id="SSF49464">
    <property type="entry name" value="Carboxypeptidase regulatory domain-like"/>
    <property type="match status" value="1"/>
</dbReference>
<proteinExistence type="predicted"/>
<comment type="caution">
    <text evidence="7">The sequence shown here is derived from an EMBL/GenBank/DDBJ whole genome shotgun (WGS) entry which is preliminary data.</text>
</comment>
<dbReference type="Gene3D" id="3.30.1330.60">
    <property type="entry name" value="OmpA-like domain"/>
    <property type="match status" value="1"/>
</dbReference>
<dbReference type="RefSeq" id="WP_128767412.1">
    <property type="nucleotide sequence ID" value="NZ_RXOC01000001.1"/>
</dbReference>
<dbReference type="Pfam" id="PF00691">
    <property type="entry name" value="OmpA"/>
    <property type="match status" value="1"/>
</dbReference>
<dbReference type="InterPro" id="IPR006665">
    <property type="entry name" value="OmpA-like"/>
</dbReference>
<dbReference type="Gene3D" id="2.120.10.30">
    <property type="entry name" value="TolB, C-terminal domain"/>
    <property type="match status" value="1"/>
</dbReference>
<dbReference type="Pfam" id="PF07676">
    <property type="entry name" value="PD40"/>
    <property type="match status" value="3"/>
</dbReference>
<reference evidence="7 8" key="1">
    <citation type="submission" date="2018-12" db="EMBL/GenBank/DDBJ databases">
        <title>The Draft Genome Sequence of the Soil Bacterium Pedobacter tournemirensis R1.</title>
        <authorList>
            <person name="He J."/>
        </authorList>
    </citation>
    <scope>NUCLEOTIDE SEQUENCE [LARGE SCALE GENOMIC DNA]</scope>
    <source>
        <strain evidence="7 8">R1</strain>
    </source>
</reference>
<keyword evidence="7" id="KW-0969">Cilium</keyword>
<dbReference type="InterPro" id="IPR050330">
    <property type="entry name" value="Bact_OuterMem_StrucFunc"/>
</dbReference>
<dbReference type="SUPFAM" id="SSF82171">
    <property type="entry name" value="DPP6 N-terminal domain-like"/>
    <property type="match status" value="1"/>
</dbReference>
<dbReference type="SUPFAM" id="SSF48452">
    <property type="entry name" value="TPR-like"/>
    <property type="match status" value="1"/>
</dbReference>
<feature type="domain" description="OmpA-like" evidence="6">
    <location>
        <begin position="575"/>
        <end position="697"/>
    </location>
</feature>
<evidence type="ECO:0000259" key="6">
    <source>
        <dbReference type="PROSITE" id="PS51123"/>
    </source>
</evidence>
<dbReference type="Gene3D" id="1.25.40.10">
    <property type="entry name" value="Tetratricopeptide repeat domain"/>
    <property type="match status" value="1"/>
</dbReference>
<dbReference type="AlphaFoldDB" id="A0A4Q0MFG0"/>
<dbReference type="InterPro" id="IPR008969">
    <property type="entry name" value="CarboxyPept-like_regulatory"/>
</dbReference>
<feature type="chain" id="PRO_5020935960" evidence="5">
    <location>
        <begin position="21"/>
        <end position="707"/>
    </location>
</feature>
<gene>
    <name evidence="7" type="ORF">EKH83_00435</name>
</gene>
<dbReference type="InterPro" id="IPR011990">
    <property type="entry name" value="TPR-like_helical_dom_sf"/>
</dbReference>
<protein>
    <submittedName>
        <fullName evidence="7">Flagellar motor protein MotB</fullName>
    </submittedName>
</protein>
<dbReference type="GO" id="GO:0009279">
    <property type="term" value="C:cell outer membrane"/>
    <property type="evidence" value="ECO:0007669"/>
    <property type="project" value="UniProtKB-SubCell"/>
</dbReference>